<dbReference type="InterPro" id="IPR027417">
    <property type="entry name" value="P-loop_NTPase"/>
</dbReference>
<dbReference type="PROSITE" id="PS51192">
    <property type="entry name" value="HELICASE_ATP_BIND_1"/>
    <property type="match status" value="1"/>
</dbReference>
<dbReference type="PROSITE" id="PS00690">
    <property type="entry name" value="DEAH_ATP_HELICASE"/>
    <property type="match status" value="1"/>
</dbReference>
<evidence type="ECO:0000256" key="8">
    <source>
        <dbReference type="SAM" id="MobiDB-lite"/>
    </source>
</evidence>
<feature type="region of interest" description="Disordered" evidence="8">
    <location>
        <begin position="886"/>
        <end position="924"/>
    </location>
</feature>
<feature type="domain" description="Helicase C-terminal" evidence="10">
    <location>
        <begin position="543"/>
        <end position="768"/>
    </location>
</feature>
<dbReference type="PANTHER" id="PTHR18934">
    <property type="entry name" value="ATP-DEPENDENT RNA HELICASE"/>
    <property type="match status" value="1"/>
</dbReference>
<dbReference type="PROSITE" id="PS51194">
    <property type="entry name" value="HELICASE_CTER"/>
    <property type="match status" value="1"/>
</dbReference>
<keyword evidence="5" id="KW-0347">Helicase</keyword>
<proteinExistence type="inferred from homology"/>
<sequence length="1270" mass="136205">MPRSSSKRQRKQKNKISLAVKQFQRPINVPEDALVAEEDGIGTFEEGPNALILPGKRQGGGQKSAEPETEAPAVKLSKSQKRKLKKIEEDKEKKRRRAGLLKSLAESALDSVQLRALHSVTGRGQKETKKQRLARKRAQREAGLAVSSDEEEEAANAGSDTDDLGFTSSSEEEEETEAERVARLKRLAARGPPRPLFASKPEPQESEAGAGTAPAPVPVALSEALQRSRASLGLDGSRSDEEEDGPRPIKPSVPAAVLPKPRVVSIQRPAAIQEVREKLPILGMEQEIMELVAEHDVLVLSGETGCGKTTQVPQFLLEGGYGCARFPERAGAVAITQPRRIGAIATATRVAEELDSALGTVVGYQVRHDKAVGHDTALKFMTDGILLRELQHDFLLGRYSVVLVDEAHERSLNTDILLGKAARGLLVEDFLENQRLFSRPPPLITVPARQFPVTVHFSRRTEMVDYVKAAQRKVAQIHRMLPPGGILVFLTGQAEVRRLCRSLASALRPKRQESKGADAADDDGGAEEAIEGAFGGDAAEAAGADDYFSEEDDEEYADDFDASDDEEETVEVMDGAGFTPEQIAAAEAAFEERLGIRLASVRGEDPEPGGEGREKQDVEPSKDGSTAPAATTPEPAPVHILPLYALLSSEAQARVFDPPPPGARLIVVATNVAETSLTIPGIRYVVDAGRAKRRVLESSSTGMARYEVGWVSQASAAQRAGRAGRTGPGHCYRLFSSAVFNDAFAPHAAPEILGVPQESVVLALKAMGVARVANFPFPTPPERAALASAVRTLALLGALDPGSEALTPAGAGMAALPINPRHAKLILYATRAALEAARSGEGKEGGRSARSQASDSFGLLMSSIDAALSLAAVLSVESPFLAAGTETAAEEKDPADESDADPEDAAAQAEAQKEEARRRREAQAALRDETSDALSALRALCAFLAHGRSAAWAAGAALHARHLEEGVALRAQLARLVARSDAFSPRPRPGTTPRRPRRCAPRWRRWPSATWSATRARPRSRARRGCCCAARCWPAGRTASRGASARPSTWPPRRPTRRARGARSGTRRRSWTSPCFCTRPRPCTAPRRAFLSTWTWCARPSGPTCPGSRPWRPTGSPRPPARVCRLGDPLPAPPPFYSPRVDAVLAWHETTFGRHDWPLPRVTRPHPALATRCAAFAAALLQGAAEPALEALAAGLVVDPGQLSRPEAQAHPRVSNLLFALERAGVDSRAALEAALGRDPRFLGPELRALYRPAYADRVAAALAGVTAAR</sequence>
<comment type="caution">
    <text evidence="11">The sequence shown here is derived from an EMBL/GenBank/DDBJ whole genome shotgun (WGS) entry which is preliminary data.</text>
</comment>
<evidence type="ECO:0000256" key="2">
    <source>
        <dbReference type="ARBA" id="ARBA00012552"/>
    </source>
</evidence>
<dbReference type="PANTHER" id="PTHR18934:SF99">
    <property type="entry name" value="ATP-DEPENDENT RNA HELICASE DHX37-RELATED"/>
    <property type="match status" value="1"/>
</dbReference>
<keyword evidence="12" id="KW-1185">Reference proteome</keyword>
<dbReference type="GO" id="GO:0016787">
    <property type="term" value="F:hydrolase activity"/>
    <property type="evidence" value="ECO:0007669"/>
    <property type="project" value="UniProtKB-KW"/>
</dbReference>
<dbReference type="Pfam" id="PF00271">
    <property type="entry name" value="Helicase_C"/>
    <property type="match status" value="1"/>
</dbReference>
<dbReference type="SMART" id="SM00487">
    <property type="entry name" value="DEXDc"/>
    <property type="match status" value="1"/>
</dbReference>
<keyword evidence="6" id="KW-0067">ATP-binding</keyword>
<evidence type="ECO:0000256" key="1">
    <source>
        <dbReference type="ARBA" id="ARBA00008792"/>
    </source>
</evidence>
<comment type="catalytic activity">
    <reaction evidence="7">
        <text>ATP + H2O = ADP + phosphate + H(+)</text>
        <dbReference type="Rhea" id="RHEA:13065"/>
        <dbReference type="ChEBI" id="CHEBI:15377"/>
        <dbReference type="ChEBI" id="CHEBI:15378"/>
        <dbReference type="ChEBI" id="CHEBI:30616"/>
        <dbReference type="ChEBI" id="CHEBI:43474"/>
        <dbReference type="ChEBI" id="CHEBI:456216"/>
        <dbReference type="EC" id="3.6.4.13"/>
    </reaction>
</comment>
<keyword evidence="3" id="KW-0547">Nucleotide-binding</keyword>
<evidence type="ECO:0000256" key="7">
    <source>
        <dbReference type="ARBA" id="ARBA00047984"/>
    </source>
</evidence>
<dbReference type="InterPro" id="IPR002464">
    <property type="entry name" value="DNA/RNA_helicase_DEAH_CS"/>
</dbReference>
<evidence type="ECO:0000259" key="9">
    <source>
        <dbReference type="PROSITE" id="PS51192"/>
    </source>
</evidence>
<feature type="region of interest" description="Disordered" evidence="8">
    <location>
        <begin position="1038"/>
        <end position="1067"/>
    </location>
</feature>
<evidence type="ECO:0000256" key="4">
    <source>
        <dbReference type="ARBA" id="ARBA00022801"/>
    </source>
</evidence>
<dbReference type="InterPro" id="IPR001650">
    <property type="entry name" value="Helicase_C-like"/>
</dbReference>
<dbReference type="EMBL" id="JASFZW010000006">
    <property type="protein sequence ID" value="KAK2077458.1"/>
    <property type="molecule type" value="Genomic_DNA"/>
</dbReference>
<dbReference type="GO" id="GO:0003724">
    <property type="term" value="F:RNA helicase activity"/>
    <property type="evidence" value="ECO:0007669"/>
    <property type="project" value="UniProtKB-EC"/>
</dbReference>
<feature type="compositionally biased region" description="Basic residues" evidence="8">
    <location>
        <begin position="1054"/>
        <end position="1067"/>
    </location>
</feature>
<keyword evidence="4" id="KW-0378">Hydrolase</keyword>
<evidence type="ECO:0000313" key="11">
    <source>
        <dbReference type="EMBL" id="KAK2077458.1"/>
    </source>
</evidence>
<dbReference type="SUPFAM" id="SSF52540">
    <property type="entry name" value="P-loop containing nucleoside triphosphate hydrolases"/>
    <property type="match status" value="1"/>
</dbReference>
<feature type="region of interest" description="Disordered" evidence="8">
    <location>
        <begin position="549"/>
        <end position="571"/>
    </location>
</feature>
<dbReference type="InterPro" id="IPR014001">
    <property type="entry name" value="Helicase_ATP-bd"/>
</dbReference>
<dbReference type="GO" id="GO:0005524">
    <property type="term" value="F:ATP binding"/>
    <property type="evidence" value="ECO:0007669"/>
    <property type="project" value="UniProtKB-KW"/>
</dbReference>
<feature type="compositionally biased region" description="Acidic residues" evidence="8">
    <location>
        <begin position="893"/>
        <end position="904"/>
    </location>
</feature>
<feature type="region of interest" description="Disordered" evidence="8">
    <location>
        <begin position="600"/>
        <end position="635"/>
    </location>
</feature>
<dbReference type="SMART" id="SM00490">
    <property type="entry name" value="HELICc"/>
    <property type="match status" value="1"/>
</dbReference>
<feature type="domain" description="Helicase ATP-binding" evidence="9">
    <location>
        <begin position="289"/>
        <end position="441"/>
    </location>
</feature>
<dbReference type="Gene3D" id="1.20.120.1080">
    <property type="match status" value="1"/>
</dbReference>
<dbReference type="GO" id="GO:0005730">
    <property type="term" value="C:nucleolus"/>
    <property type="evidence" value="ECO:0007669"/>
    <property type="project" value="TreeGrafter"/>
</dbReference>
<dbReference type="EC" id="3.6.4.13" evidence="2"/>
<dbReference type="CDD" id="cd18791">
    <property type="entry name" value="SF2_C_RHA"/>
    <property type="match status" value="1"/>
</dbReference>
<dbReference type="Proteomes" id="UP001255856">
    <property type="component" value="Unassembled WGS sequence"/>
</dbReference>
<evidence type="ECO:0000313" key="12">
    <source>
        <dbReference type="Proteomes" id="UP001255856"/>
    </source>
</evidence>
<accession>A0AAD9IH34</accession>
<gene>
    <name evidence="11" type="ORF">QBZ16_004303</name>
</gene>
<dbReference type="SMART" id="SM00847">
    <property type="entry name" value="HA2"/>
    <property type="match status" value="1"/>
</dbReference>
<dbReference type="Pfam" id="PF21010">
    <property type="entry name" value="HA2_C"/>
    <property type="match status" value="1"/>
</dbReference>
<protein>
    <recommendedName>
        <fullName evidence="2">RNA helicase</fullName>
        <ecNumber evidence="2">3.6.4.13</ecNumber>
    </recommendedName>
</protein>
<comment type="similarity">
    <text evidence="1">Belongs to the DEAD box helicase family. DEAH subfamily.</text>
</comment>
<feature type="region of interest" description="Disordered" evidence="8">
    <location>
        <begin position="116"/>
        <end position="215"/>
    </location>
</feature>
<name>A0AAD9IH34_PROWI</name>
<organism evidence="11 12">
    <name type="scientific">Prototheca wickerhamii</name>
    <dbReference type="NCBI Taxonomy" id="3111"/>
    <lineage>
        <taxon>Eukaryota</taxon>
        <taxon>Viridiplantae</taxon>
        <taxon>Chlorophyta</taxon>
        <taxon>core chlorophytes</taxon>
        <taxon>Trebouxiophyceae</taxon>
        <taxon>Chlorellales</taxon>
        <taxon>Chlorellaceae</taxon>
        <taxon>Prototheca</taxon>
    </lineage>
</organism>
<dbReference type="InterPro" id="IPR007502">
    <property type="entry name" value="Helicase-assoc_dom"/>
</dbReference>
<evidence type="ECO:0000256" key="3">
    <source>
        <dbReference type="ARBA" id="ARBA00022741"/>
    </source>
</evidence>
<feature type="compositionally biased region" description="Low complexity" evidence="8">
    <location>
        <begin position="1038"/>
        <end position="1048"/>
    </location>
</feature>
<feature type="region of interest" description="Disordered" evidence="8">
    <location>
        <begin position="229"/>
        <end position="254"/>
    </location>
</feature>
<feature type="compositionally biased region" description="Basic and acidic residues" evidence="8">
    <location>
        <begin position="911"/>
        <end position="924"/>
    </location>
</feature>
<evidence type="ECO:0000256" key="6">
    <source>
        <dbReference type="ARBA" id="ARBA00022840"/>
    </source>
</evidence>
<evidence type="ECO:0000259" key="10">
    <source>
        <dbReference type="PROSITE" id="PS51194"/>
    </source>
</evidence>
<dbReference type="FunFam" id="3.40.50.300:FF:000637">
    <property type="entry name" value="ATP-dependent RNA helicase DHX37/DHR1"/>
    <property type="match status" value="1"/>
</dbReference>
<feature type="region of interest" description="Disordered" evidence="8">
    <location>
        <begin position="45"/>
        <end position="99"/>
    </location>
</feature>
<feature type="compositionally biased region" description="Basic and acidic residues" evidence="8">
    <location>
        <begin position="602"/>
        <end position="622"/>
    </location>
</feature>
<dbReference type="Gene3D" id="3.40.50.300">
    <property type="entry name" value="P-loop containing nucleotide triphosphate hydrolases"/>
    <property type="match status" value="3"/>
</dbReference>
<dbReference type="GO" id="GO:0003723">
    <property type="term" value="F:RNA binding"/>
    <property type="evidence" value="ECO:0007669"/>
    <property type="project" value="TreeGrafter"/>
</dbReference>
<dbReference type="AlphaFoldDB" id="A0AAD9IH34"/>
<dbReference type="GO" id="GO:0000462">
    <property type="term" value="P:maturation of SSU-rRNA from tricistronic rRNA transcript (SSU-rRNA, 5.8S rRNA, LSU-rRNA)"/>
    <property type="evidence" value="ECO:0007669"/>
    <property type="project" value="TreeGrafter"/>
</dbReference>
<evidence type="ECO:0000256" key="5">
    <source>
        <dbReference type="ARBA" id="ARBA00022806"/>
    </source>
</evidence>
<reference evidence="11" key="1">
    <citation type="submission" date="2021-01" db="EMBL/GenBank/DDBJ databases">
        <authorList>
            <person name="Eckstrom K.M.E."/>
        </authorList>
    </citation>
    <scope>NUCLEOTIDE SEQUENCE</scope>
    <source>
        <strain evidence="11">UVCC 0001</strain>
    </source>
</reference>